<keyword evidence="3" id="KW-0378">Hydrolase</keyword>
<proteinExistence type="predicted"/>
<keyword evidence="2" id="KW-0479">Metal-binding</keyword>
<evidence type="ECO:0000313" key="7">
    <source>
        <dbReference type="Proteomes" id="UP000182719"/>
    </source>
</evidence>
<reference evidence="7" key="1">
    <citation type="submission" date="2016-10" db="EMBL/GenBank/DDBJ databases">
        <authorList>
            <person name="Varghese N."/>
            <person name="Submissions S."/>
        </authorList>
    </citation>
    <scope>NUCLEOTIDE SEQUENCE [LARGE SCALE GENOMIC DNA]</scope>
    <source>
        <strain evidence="7">DSM 17044</strain>
    </source>
</reference>
<evidence type="ECO:0000256" key="3">
    <source>
        <dbReference type="ARBA" id="ARBA00022801"/>
    </source>
</evidence>
<dbReference type="Proteomes" id="UP000182719">
    <property type="component" value="Unassembled WGS sequence"/>
</dbReference>
<dbReference type="OrthoDB" id="5493677at2"/>
<evidence type="ECO:0000256" key="4">
    <source>
        <dbReference type="ARBA" id="ARBA00022833"/>
    </source>
</evidence>
<keyword evidence="1" id="KW-0645">Protease</keyword>
<dbReference type="GO" id="GO:0008270">
    <property type="term" value="F:zinc ion binding"/>
    <property type="evidence" value="ECO:0007669"/>
    <property type="project" value="InterPro"/>
</dbReference>
<dbReference type="EMBL" id="FOAP01000002">
    <property type="protein sequence ID" value="SEK72041.1"/>
    <property type="molecule type" value="Genomic_DNA"/>
</dbReference>
<name>A0A1H7JBH9_STIAU</name>
<dbReference type="GO" id="GO:0006508">
    <property type="term" value="P:proteolysis"/>
    <property type="evidence" value="ECO:0007669"/>
    <property type="project" value="UniProtKB-KW"/>
</dbReference>
<dbReference type="GO" id="GO:0031012">
    <property type="term" value="C:extracellular matrix"/>
    <property type="evidence" value="ECO:0007669"/>
    <property type="project" value="InterPro"/>
</dbReference>
<dbReference type="SUPFAM" id="SSF55486">
    <property type="entry name" value="Metalloproteases ('zincins'), catalytic domain"/>
    <property type="match status" value="1"/>
</dbReference>
<dbReference type="GO" id="GO:0004222">
    <property type="term" value="F:metalloendopeptidase activity"/>
    <property type="evidence" value="ECO:0007669"/>
    <property type="project" value="InterPro"/>
</dbReference>
<dbReference type="InterPro" id="IPR001818">
    <property type="entry name" value="Pept_M10_metallopeptidase"/>
</dbReference>
<dbReference type="PROSITE" id="PS51257">
    <property type="entry name" value="PROKAR_LIPOPROTEIN"/>
    <property type="match status" value="1"/>
</dbReference>
<dbReference type="AlphaFoldDB" id="A0A1H7JBH9"/>
<evidence type="ECO:0000256" key="2">
    <source>
        <dbReference type="ARBA" id="ARBA00022723"/>
    </source>
</evidence>
<gene>
    <name evidence="6" type="ORF">SAMN05444354_102165</name>
</gene>
<dbReference type="InterPro" id="IPR024079">
    <property type="entry name" value="MetalloPept_cat_dom_sf"/>
</dbReference>
<keyword evidence="4" id="KW-0862">Zinc</keyword>
<dbReference type="Pfam" id="PF00413">
    <property type="entry name" value="Peptidase_M10"/>
    <property type="match status" value="1"/>
</dbReference>
<keyword evidence="7" id="KW-1185">Reference proteome</keyword>
<evidence type="ECO:0000313" key="6">
    <source>
        <dbReference type="EMBL" id="SEK72041.1"/>
    </source>
</evidence>
<dbReference type="Gene3D" id="3.40.390.10">
    <property type="entry name" value="Collagenase (Catalytic Domain)"/>
    <property type="match status" value="1"/>
</dbReference>
<dbReference type="RefSeq" id="WP_075005327.1">
    <property type="nucleotide sequence ID" value="NZ_FOAP01000002.1"/>
</dbReference>
<organism evidence="6 7">
    <name type="scientific">Stigmatella aurantiaca</name>
    <dbReference type="NCBI Taxonomy" id="41"/>
    <lineage>
        <taxon>Bacteria</taxon>
        <taxon>Pseudomonadati</taxon>
        <taxon>Myxococcota</taxon>
        <taxon>Myxococcia</taxon>
        <taxon>Myxococcales</taxon>
        <taxon>Cystobacterineae</taxon>
        <taxon>Archangiaceae</taxon>
        <taxon>Stigmatella</taxon>
    </lineage>
</organism>
<evidence type="ECO:0000256" key="1">
    <source>
        <dbReference type="ARBA" id="ARBA00022670"/>
    </source>
</evidence>
<evidence type="ECO:0000259" key="5">
    <source>
        <dbReference type="Pfam" id="PF00413"/>
    </source>
</evidence>
<accession>A0A1H7JBH9</accession>
<protein>
    <submittedName>
        <fullName evidence="6">Matrixin</fullName>
    </submittedName>
</protein>
<sequence length="427" mass="45389">MTKSYMRSWAVPLALLGVVGCAKTEGDEALAITPDDAHVAAWVPGTPVPSHTHAEGTSHALTVDWILEEDSVEELTDHSALVINGRVESTRFDVVRAYAQSKLEGQPTGEASGLYNDLPVTIATVRIGGLARSSQGLKTSSGGTLAQGATVDVIFPGGLLADGCTLAPEDQPLPKVGEQSVLFLTPQGGTQPLAASATAGLYAVTGGPRGRILVEGNLVQGASVPRHASAIEAHVGQPVDALLEQVAARARTVAYVSPESRPVPQLKEEPQGPSAQSWCGIPLFGYKWCRKPANITFTDLTGPNWPVGDSMNAWMYTNVSNSLYLHWRASGTSDVMVYAAAYGYNGWYGYAYNNWSGTCMTKSTIQLNETYRAGAHHTKTVTIHEIGHSLGFNHHRDCNSIMYSQPTACAAAVTSCDAQAASELYPY</sequence>
<feature type="domain" description="Peptidase M10 metallopeptidase" evidence="5">
    <location>
        <begin position="375"/>
        <end position="425"/>
    </location>
</feature>